<sequence>MVIKLSITTKEVKRVAQKITSTDIKLALKEFHSGKPSYFITECKTCSTYFPDPQGLLKFDGLAITKSYTKPNIIGYEIKVSRNDFLQDNKWHLYLQYCNEFYFVVPKGLVKKEELPDHVGLIYFNPDTKGLRTVKKALYRQIEEPVGVYKYIIFSRLEEDRIPFYNDREEYCKDYLEDKVVKSAIGQRLGTKLAKDLEDAEKRLKSLQSAEKELQAWENVKAVLENAGILPWRWWDNDDWVDDLEQRLNGKMDPIDLELVIKDASRLLTRLQAMQVQEEQDDKS</sequence>
<accession>A0A412NDW1</accession>
<name>A0A412NDW1_MEDGN</name>
<dbReference type="EMBL" id="QRWQ01000014">
    <property type="protein sequence ID" value="RGT36950.1"/>
    <property type="molecule type" value="Genomic_DNA"/>
</dbReference>
<protein>
    <submittedName>
        <fullName evidence="2">DNA repair protein MmcB-related protein</fullName>
    </submittedName>
</protein>
<evidence type="ECO:0000256" key="1">
    <source>
        <dbReference type="SAM" id="Coils"/>
    </source>
</evidence>
<gene>
    <name evidence="2" type="ORF">DWX36_12755</name>
</gene>
<feature type="coiled-coil region" evidence="1">
    <location>
        <begin position="190"/>
        <end position="227"/>
    </location>
</feature>
<comment type="caution">
    <text evidence="2">The sequence shown here is derived from an EMBL/GenBank/DDBJ whole genome shotgun (WGS) entry which is preliminary data.</text>
</comment>
<evidence type="ECO:0000313" key="3">
    <source>
        <dbReference type="Proteomes" id="UP000283834"/>
    </source>
</evidence>
<evidence type="ECO:0000313" key="2">
    <source>
        <dbReference type="EMBL" id="RGT36950.1"/>
    </source>
</evidence>
<keyword evidence="1" id="KW-0175">Coiled coil</keyword>
<proteinExistence type="predicted"/>
<dbReference type="AlphaFoldDB" id="A0A412NDW1"/>
<dbReference type="Proteomes" id="UP000283834">
    <property type="component" value="Unassembled WGS sequence"/>
</dbReference>
<dbReference type="InterPro" id="IPR009394">
    <property type="entry name" value="MmcB-like"/>
</dbReference>
<dbReference type="Pfam" id="PF06319">
    <property type="entry name" value="MmcB-like"/>
    <property type="match status" value="1"/>
</dbReference>
<organism evidence="2 3">
    <name type="scientific">Mediterraneibacter gnavus</name>
    <name type="common">Ruminococcus gnavus</name>
    <dbReference type="NCBI Taxonomy" id="33038"/>
    <lineage>
        <taxon>Bacteria</taxon>
        <taxon>Bacillati</taxon>
        <taxon>Bacillota</taxon>
        <taxon>Clostridia</taxon>
        <taxon>Lachnospirales</taxon>
        <taxon>Lachnospiraceae</taxon>
        <taxon>Mediterraneibacter</taxon>
    </lineage>
</organism>
<reference evidence="2 3" key="1">
    <citation type="submission" date="2018-08" db="EMBL/GenBank/DDBJ databases">
        <title>A genome reference for cultivated species of the human gut microbiota.</title>
        <authorList>
            <person name="Zou Y."/>
            <person name="Xue W."/>
            <person name="Luo G."/>
        </authorList>
    </citation>
    <scope>NUCLEOTIDE SEQUENCE [LARGE SCALE GENOMIC DNA]</scope>
    <source>
        <strain evidence="2 3">AF19-16AC</strain>
    </source>
</reference>